<protein>
    <submittedName>
        <fullName evidence="1">Uncharacterized protein</fullName>
    </submittedName>
</protein>
<keyword evidence="2" id="KW-1185">Reference proteome</keyword>
<sequence length="64" mass="7075">MSSSNRKAASAAATRTDQQCEECARLHAERRRAAVHLDWSQVTDCVVLLRRHAELCPRPTGGEA</sequence>
<reference evidence="2" key="1">
    <citation type="journal article" date="2020" name="Syst. Appl. Microbiol.">
        <title>Streptomyces alkaliterrae sp. nov., isolated from an alkaline soil, and emended descriptions of Streptomyces alkaliphilus, Streptomyces calidiresistens and Streptomyces durbertensis.</title>
        <authorList>
            <person name="Swiecimska M."/>
            <person name="Golinska P."/>
            <person name="Nouioui I."/>
            <person name="Wypij M."/>
            <person name="Rai M."/>
            <person name="Sangal V."/>
            <person name="Goodfellow M."/>
        </authorList>
    </citation>
    <scope>NUCLEOTIDE SEQUENCE [LARGE SCALE GENOMIC DNA]</scope>
    <source>
        <strain evidence="2">DSM 104538</strain>
    </source>
</reference>
<dbReference type="Proteomes" id="UP000766698">
    <property type="component" value="Unassembled WGS sequence"/>
</dbReference>
<evidence type="ECO:0000313" key="1">
    <source>
        <dbReference type="EMBL" id="MBB1246841.1"/>
    </source>
</evidence>
<proteinExistence type="predicted"/>
<dbReference type="RefSeq" id="WP_182858065.1">
    <property type="nucleotide sequence ID" value="NZ_WMLF01000634.1"/>
</dbReference>
<comment type="caution">
    <text evidence="1">The sequence shown here is derived from an EMBL/GenBank/DDBJ whole genome shotgun (WGS) entry which is preliminary data.</text>
</comment>
<name>A0ABR6ENC3_9ACTN</name>
<dbReference type="EMBL" id="WMLF01000634">
    <property type="protein sequence ID" value="MBB1246841.1"/>
    <property type="molecule type" value="Genomic_DNA"/>
</dbReference>
<gene>
    <name evidence="1" type="ORF">GL263_25300</name>
</gene>
<evidence type="ECO:0000313" key="2">
    <source>
        <dbReference type="Proteomes" id="UP000766698"/>
    </source>
</evidence>
<organism evidence="1 2">
    <name type="scientific">Streptomyces durbertensis</name>
    <dbReference type="NCBI Taxonomy" id="2448886"/>
    <lineage>
        <taxon>Bacteria</taxon>
        <taxon>Bacillati</taxon>
        <taxon>Actinomycetota</taxon>
        <taxon>Actinomycetes</taxon>
        <taxon>Kitasatosporales</taxon>
        <taxon>Streptomycetaceae</taxon>
        <taxon>Streptomyces</taxon>
    </lineage>
</organism>
<accession>A0ABR6ENC3</accession>